<reference evidence="2 3" key="1">
    <citation type="submission" date="2019-01" db="EMBL/GenBank/DDBJ databases">
        <title>Genome sequencing of the rare red list fungi Fomitopsis rosea.</title>
        <authorList>
            <person name="Buettner E."/>
            <person name="Kellner H."/>
        </authorList>
    </citation>
    <scope>NUCLEOTIDE SEQUENCE [LARGE SCALE GENOMIC DNA]</scope>
    <source>
        <strain evidence="2 3">DSM 105464</strain>
    </source>
</reference>
<evidence type="ECO:0000313" key="2">
    <source>
        <dbReference type="EMBL" id="TFY64868.1"/>
    </source>
</evidence>
<dbReference type="PRINTS" id="PR00368">
    <property type="entry name" value="FADPNR"/>
</dbReference>
<dbReference type="GO" id="GO:0050660">
    <property type="term" value="F:flavin adenine dinucleotide binding"/>
    <property type="evidence" value="ECO:0007669"/>
    <property type="project" value="TreeGrafter"/>
</dbReference>
<dbReference type="GO" id="GO:0004497">
    <property type="term" value="F:monooxygenase activity"/>
    <property type="evidence" value="ECO:0007669"/>
    <property type="project" value="TreeGrafter"/>
</dbReference>
<dbReference type="PANTHER" id="PTHR43539">
    <property type="entry name" value="FLAVIN-BINDING MONOOXYGENASE-LIKE PROTEIN (AFU_ORTHOLOGUE AFUA_4G09220)"/>
    <property type="match status" value="1"/>
</dbReference>
<protein>
    <recommendedName>
        <fullName evidence="4">Flavoprotein involved in K+ transport</fullName>
    </recommendedName>
</protein>
<accession>A0A4Y9YT27</accession>
<dbReference type="EMBL" id="SEKV01000085">
    <property type="protein sequence ID" value="TFY64868.1"/>
    <property type="molecule type" value="Genomic_DNA"/>
</dbReference>
<evidence type="ECO:0000256" key="1">
    <source>
        <dbReference type="ARBA" id="ARBA00023002"/>
    </source>
</evidence>
<dbReference type="Gene3D" id="3.50.50.60">
    <property type="entry name" value="FAD/NAD(P)-binding domain"/>
    <property type="match status" value="2"/>
</dbReference>
<name>A0A4Y9YT27_9APHY</name>
<keyword evidence="1" id="KW-0560">Oxidoreductase</keyword>
<dbReference type="Proteomes" id="UP000298390">
    <property type="component" value="Unassembled WGS sequence"/>
</dbReference>
<dbReference type="InterPro" id="IPR050982">
    <property type="entry name" value="Auxin_biosynth/cation_transpt"/>
</dbReference>
<evidence type="ECO:0000313" key="3">
    <source>
        <dbReference type="Proteomes" id="UP000298390"/>
    </source>
</evidence>
<gene>
    <name evidence="2" type="ORF">EVJ58_g2329</name>
</gene>
<evidence type="ECO:0008006" key="4">
    <source>
        <dbReference type="Google" id="ProtNLM"/>
    </source>
</evidence>
<dbReference type="PANTHER" id="PTHR43539:SF68">
    <property type="entry name" value="FLAVIN-BINDING MONOOXYGENASE-LIKE PROTEIN (AFU_ORTHOLOGUE AFUA_4G09220)"/>
    <property type="match status" value="1"/>
</dbReference>
<dbReference type="InterPro" id="IPR036188">
    <property type="entry name" value="FAD/NAD-bd_sf"/>
</dbReference>
<dbReference type="STRING" id="34475.A0A4Y9YT27"/>
<comment type="caution">
    <text evidence="2">The sequence shown here is derived from an EMBL/GenBank/DDBJ whole genome shotgun (WGS) entry which is preliminary data.</text>
</comment>
<proteinExistence type="predicted"/>
<dbReference type="Pfam" id="PF13738">
    <property type="entry name" value="Pyr_redox_3"/>
    <property type="match status" value="1"/>
</dbReference>
<dbReference type="SUPFAM" id="SSF51905">
    <property type="entry name" value="FAD/NAD(P)-binding domain"/>
    <property type="match status" value="1"/>
</dbReference>
<organism evidence="2 3">
    <name type="scientific">Rhodofomes roseus</name>
    <dbReference type="NCBI Taxonomy" id="34475"/>
    <lineage>
        <taxon>Eukaryota</taxon>
        <taxon>Fungi</taxon>
        <taxon>Dikarya</taxon>
        <taxon>Basidiomycota</taxon>
        <taxon>Agaricomycotina</taxon>
        <taxon>Agaricomycetes</taxon>
        <taxon>Polyporales</taxon>
        <taxon>Rhodofomes</taxon>
    </lineage>
</organism>
<sequence length="592" mass="64187">MTSLDPHAVASGWLEGFQNAAAAADVDAFVKLFLPTGWLRDLLCFQWDVKSLGGHDSLKAYLSETVDDRTRLARAGLHDVRIEASSTLGPPAAFPLPSDPTKQGVQGAFEFGLTSPPASGRGFFRVVQNPNGEWKALAVFLTLEDIKGHEEPRGRPPGLFPDLSTYEEVKAKELAAIDQDPTVLIIGGGQTGMMCAARLRKLGVRALIIDKNPTVAHVWRNRYPNLTTQTSAHHCSMAYQPWPTTYPNYIGKDKVADFLEFYAKAQDLRIWQSSTIEGPPIYDEDKKRWKVTVNRDGQMVYMEPRHIILAAGNGPAKFPKVEGMSDFAGSVYHSDDHRGAAPFAGKRVVVVGSGNAAHDLCIDFVAKGASSVISANTVDKVLFGTTYNEKYAIQDSDFLSNSMPPALAMKMAVGGGTARLKGMDKDLFDGLTNAGYQLTWELTPGGGEVGLIGYVLARMTAGTMLDRGCGKLIIDGKVKVKSGEIAKFEKDSVVFDDGSKAEADVVVYATGYLPLTENIKAVFGESILDRIGTQMEGLDDGGEMRKGYRPTGQPGFWLVMGPFPSARYFSKILALQILADELGLTSTSQSKL</sequence>
<dbReference type="PRINTS" id="PR00411">
    <property type="entry name" value="PNDRDTASEI"/>
</dbReference>
<dbReference type="AlphaFoldDB" id="A0A4Y9YT27"/>